<evidence type="ECO:0000256" key="1">
    <source>
        <dbReference type="SAM" id="MobiDB-lite"/>
    </source>
</evidence>
<proteinExistence type="predicted"/>
<feature type="compositionally biased region" description="Basic and acidic residues" evidence="1">
    <location>
        <begin position="11"/>
        <end position="20"/>
    </location>
</feature>
<gene>
    <name evidence="3" type="ORF">NA56DRAFT_710901</name>
</gene>
<dbReference type="AlphaFoldDB" id="A0A2J6PKL8"/>
<reference evidence="3 4" key="1">
    <citation type="submission" date="2016-05" db="EMBL/GenBank/DDBJ databases">
        <title>A degradative enzymes factory behind the ericoid mycorrhizal symbiosis.</title>
        <authorList>
            <consortium name="DOE Joint Genome Institute"/>
            <person name="Martino E."/>
            <person name="Morin E."/>
            <person name="Grelet G."/>
            <person name="Kuo A."/>
            <person name="Kohler A."/>
            <person name="Daghino S."/>
            <person name="Barry K."/>
            <person name="Choi C."/>
            <person name="Cichocki N."/>
            <person name="Clum A."/>
            <person name="Copeland A."/>
            <person name="Hainaut M."/>
            <person name="Haridas S."/>
            <person name="Labutti K."/>
            <person name="Lindquist E."/>
            <person name="Lipzen A."/>
            <person name="Khouja H.-R."/>
            <person name="Murat C."/>
            <person name="Ohm R."/>
            <person name="Olson A."/>
            <person name="Spatafora J."/>
            <person name="Veneault-Fourrey C."/>
            <person name="Henrissat B."/>
            <person name="Grigoriev I."/>
            <person name="Martin F."/>
            <person name="Perotto S."/>
        </authorList>
    </citation>
    <scope>NUCLEOTIDE SEQUENCE [LARGE SCALE GENOMIC DNA]</scope>
    <source>
        <strain evidence="3 4">UAMH 7357</strain>
    </source>
</reference>
<feature type="compositionally biased region" description="Basic and acidic residues" evidence="1">
    <location>
        <begin position="139"/>
        <end position="150"/>
    </location>
</feature>
<keyword evidence="2" id="KW-0812">Transmembrane</keyword>
<accession>A0A2J6PKL8</accession>
<feature type="transmembrane region" description="Helical" evidence="2">
    <location>
        <begin position="75"/>
        <end position="96"/>
    </location>
</feature>
<keyword evidence="4" id="KW-1185">Reference proteome</keyword>
<sequence length="374" mass="41313">MPSVHLHPRPPWHEDEDRRRTPTSTYRSVISRFDARLSGEKKRASMIAERLRSQNADAVAVDERVDEKFDLSCGAALGLGLGLVLVLVLVLGLGAGGCRLRKDDFKGDVARIFSRRNSDADCTVLALTTGGRTNSQSPRTREAQLRRSTGDADSSTAGRTKELLYSSTCAPVLYYCTTVESAGSFAWQAMEEMEPHSKLSAPALRVCDLRPATLRPATLRRRDGSQAAFHLAAAAQGRPFLRISTEICNLMLMDKRKFPFPLYPPKFLILPDEVSAATCQRSSHVPVQLKAHRAFTALQPSSPPALVLNSLTICCCTTICPITATPCWCFDYQPECDPILIGARQSRREIAWNPLNTEETHQEILFDASKPQEA</sequence>
<keyword evidence="2" id="KW-0472">Membrane</keyword>
<feature type="region of interest" description="Disordered" evidence="1">
    <location>
        <begin position="130"/>
        <end position="156"/>
    </location>
</feature>
<feature type="compositionally biased region" description="Basic residues" evidence="1">
    <location>
        <begin position="1"/>
        <end position="10"/>
    </location>
</feature>
<evidence type="ECO:0000313" key="3">
    <source>
        <dbReference type="EMBL" id="PMD14595.1"/>
    </source>
</evidence>
<keyword evidence="2" id="KW-1133">Transmembrane helix</keyword>
<organism evidence="3 4">
    <name type="scientific">Hyaloscypha hepaticicola</name>
    <dbReference type="NCBI Taxonomy" id="2082293"/>
    <lineage>
        <taxon>Eukaryota</taxon>
        <taxon>Fungi</taxon>
        <taxon>Dikarya</taxon>
        <taxon>Ascomycota</taxon>
        <taxon>Pezizomycotina</taxon>
        <taxon>Leotiomycetes</taxon>
        <taxon>Helotiales</taxon>
        <taxon>Hyaloscyphaceae</taxon>
        <taxon>Hyaloscypha</taxon>
    </lineage>
</organism>
<name>A0A2J6PKL8_9HELO</name>
<dbReference type="EMBL" id="KZ613521">
    <property type="protein sequence ID" value="PMD14595.1"/>
    <property type="molecule type" value="Genomic_DNA"/>
</dbReference>
<evidence type="ECO:0000256" key="2">
    <source>
        <dbReference type="SAM" id="Phobius"/>
    </source>
</evidence>
<dbReference type="Proteomes" id="UP000235672">
    <property type="component" value="Unassembled WGS sequence"/>
</dbReference>
<evidence type="ECO:0000313" key="4">
    <source>
        <dbReference type="Proteomes" id="UP000235672"/>
    </source>
</evidence>
<protein>
    <submittedName>
        <fullName evidence="3">Uncharacterized protein</fullName>
    </submittedName>
</protein>
<feature type="region of interest" description="Disordered" evidence="1">
    <location>
        <begin position="1"/>
        <end position="23"/>
    </location>
</feature>